<name>A0A3N4VXR7_9PAST</name>
<comment type="caution">
    <text evidence="2">The sequence shown here is derived from an EMBL/GenBank/DDBJ whole genome shotgun (WGS) entry which is preliminary data.</text>
</comment>
<sequence>MNNHTIQTQKTQIQAEFSTFKFDKSEIRTLVINREPWFVARDLCDALGLSNSRMSLLALDDDEKGVSLIYTHGGQQEMSIVSESGMYTLILRCRDAVKKGSIPHSFRKWVTAEVLPTIRKTGKYENKTTVDERTGLRDAVNMLVSKKGLIYSEAYHLVHQRFNVQSIEELTSEQLPMAVEYVHKLCLEGELIIDEPKQLNNCTIKEEEALHIIVNLFHSLNGAYDMGEKIRNNAPHIGREIDKELGGYHIYNLNEPTHQALAKARKYIQAKSERIMFVKGMLSLLEEPKRIAN</sequence>
<dbReference type="AlphaFoldDB" id="A0A3N4VXR7"/>
<evidence type="ECO:0000313" key="2">
    <source>
        <dbReference type="EMBL" id="RPE86015.1"/>
    </source>
</evidence>
<dbReference type="RefSeq" id="WP_237306904.1">
    <property type="nucleotide sequence ID" value="NZ_CP016615.1"/>
</dbReference>
<dbReference type="PANTHER" id="PTHR36180">
    <property type="entry name" value="DNA-BINDING PROTEIN-RELATED-RELATED"/>
    <property type="match status" value="1"/>
</dbReference>
<evidence type="ECO:0000259" key="1">
    <source>
        <dbReference type="PROSITE" id="PS51750"/>
    </source>
</evidence>
<dbReference type="InterPro" id="IPR003497">
    <property type="entry name" value="BRO_N_domain"/>
</dbReference>
<dbReference type="EMBL" id="RKQP01000001">
    <property type="protein sequence ID" value="RPE86015.1"/>
    <property type="molecule type" value="Genomic_DNA"/>
</dbReference>
<proteinExistence type="predicted"/>
<gene>
    <name evidence="2" type="ORF">EDC46_0406</name>
</gene>
<dbReference type="SMART" id="SM01040">
    <property type="entry name" value="Bro-N"/>
    <property type="match status" value="1"/>
</dbReference>
<protein>
    <submittedName>
        <fullName evidence="2">Prophage antirepressor-like protein</fullName>
    </submittedName>
</protein>
<keyword evidence="3" id="KW-1185">Reference proteome</keyword>
<organism evidence="2 3">
    <name type="scientific">Vespertiliibacter pulmonis</name>
    <dbReference type="NCBI Taxonomy" id="1443036"/>
    <lineage>
        <taxon>Bacteria</taxon>
        <taxon>Pseudomonadati</taxon>
        <taxon>Pseudomonadota</taxon>
        <taxon>Gammaproteobacteria</taxon>
        <taxon>Pasteurellales</taxon>
        <taxon>Pasteurellaceae</taxon>
        <taxon>Vespertiliibacter</taxon>
    </lineage>
</organism>
<evidence type="ECO:0000313" key="3">
    <source>
        <dbReference type="Proteomes" id="UP000281691"/>
    </source>
</evidence>
<dbReference type="PANTHER" id="PTHR36180:SF2">
    <property type="entry name" value="BRO FAMILY PROTEIN"/>
    <property type="match status" value="1"/>
</dbReference>
<reference evidence="2 3" key="1">
    <citation type="submission" date="2018-11" db="EMBL/GenBank/DDBJ databases">
        <title>Genomic Encyclopedia of Type Strains, Phase IV (KMG-IV): sequencing the most valuable type-strain genomes for metagenomic binning, comparative biology and taxonomic classification.</title>
        <authorList>
            <person name="Goeker M."/>
        </authorList>
    </citation>
    <scope>NUCLEOTIDE SEQUENCE [LARGE SCALE GENOMIC DNA]</scope>
    <source>
        <strain evidence="2 3">DSM 27238</strain>
    </source>
</reference>
<dbReference type="Pfam" id="PF02498">
    <property type="entry name" value="Bro-N"/>
    <property type="match status" value="1"/>
</dbReference>
<accession>A0A3N4VXR7</accession>
<feature type="domain" description="Bro-N" evidence="1">
    <location>
        <begin position="10"/>
        <end position="122"/>
    </location>
</feature>
<dbReference type="Proteomes" id="UP000281691">
    <property type="component" value="Unassembled WGS sequence"/>
</dbReference>
<dbReference type="PROSITE" id="PS51750">
    <property type="entry name" value="BRO_N"/>
    <property type="match status" value="1"/>
</dbReference>